<evidence type="ECO:0000256" key="12">
    <source>
        <dbReference type="PROSITE-ProRule" id="PRU00042"/>
    </source>
</evidence>
<dbReference type="Bgee" id="ENSMODG00000048492">
    <property type="expression patterns" value="Expressed in skeletal muscle tissue and 20 other cell types or tissues"/>
</dbReference>
<evidence type="ECO:0000256" key="2">
    <source>
        <dbReference type="ARBA" id="ARBA00004123"/>
    </source>
</evidence>
<evidence type="ECO:0000256" key="9">
    <source>
        <dbReference type="ARBA" id="ARBA00023125"/>
    </source>
</evidence>
<dbReference type="FunFam" id="3.30.160.60:FF:001270">
    <property type="entry name" value="zinc finger protein 583 isoform X1"/>
    <property type="match status" value="1"/>
</dbReference>
<keyword evidence="6 12" id="KW-0863">Zinc-finger</keyword>
<dbReference type="InterPro" id="IPR013087">
    <property type="entry name" value="Znf_C2H2_type"/>
</dbReference>
<proteinExistence type="inferred from homology"/>
<dbReference type="SMART" id="SM00355">
    <property type="entry name" value="ZnF_C2H2"/>
    <property type="match status" value="10"/>
</dbReference>
<evidence type="ECO:0000256" key="8">
    <source>
        <dbReference type="ARBA" id="ARBA00023015"/>
    </source>
</evidence>
<dbReference type="Pfam" id="PF01352">
    <property type="entry name" value="KRAB"/>
    <property type="match status" value="1"/>
</dbReference>
<dbReference type="PROSITE" id="PS50805">
    <property type="entry name" value="KRAB"/>
    <property type="match status" value="1"/>
</dbReference>
<keyword evidence="9" id="KW-0238">DNA-binding</keyword>
<comment type="similarity">
    <text evidence="3">Belongs to the krueppel C2H2-type zinc-finger protein family.</text>
</comment>
<name>K7E353_MONDO</name>
<dbReference type="GO" id="GO:0005634">
    <property type="term" value="C:nucleus"/>
    <property type="evidence" value="ECO:0007669"/>
    <property type="project" value="UniProtKB-SubCell"/>
</dbReference>
<evidence type="ECO:0000256" key="7">
    <source>
        <dbReference type="ARBA" id="ARBA00022833"/>
    </source>
</evidence>
<dbReference type="FunFam" id="3.30.160.60:FF:000801">
    <property type="entry name" value="zinc finger protein 461 isoform X2"/>
    <property type="match status" value="1"/>
</dbReference>
<feature type="domain" description="C2H2-type" evidence="14">
    <location>
        <begin position="370"/>
        <end position="397"/>
    </location>
</feature>
<organism evidence="16 17">
    <name type="scientific">Monodelphis domestica</name>
    <name type="common">Gray short-tailed opossum</name>
    <dbReference type="NCBI Taxonomy" id="13616"/>
    <lineage>
        <taxon>Eukaryota</taxon>
        <taxon>Metazoa</taxon>
        <taxon>Chordata</taxon>
        <taxon>Craniata</taxon>
        <taxon>Vertebrata</taxon>
        <taxon>Euteleostomi</taxon>
        <taxon>Mammalia</taxon>
        <taxon>Metatheria</taxon>
        <taxon>Didelphimorphia</taxon>
        <taxon>Didelphidae</taxon>
        <taxon>Monodelphis</taxon>
    </lineage>
</organism>
<feature type="domain" description="C2H2-type" evidence="14">
    <location>
        <begin position="510"/>
        <end position="537"/>
    </location>
</feature>
<dbReference type="Gene3D" id="3.30.160.60">
    <property type="entry name" value="Classic Zinc Finger"/>
    <property type="match status" value="10"/>
</dbReference>
<evidence type="ECO:0000256" key="6">
    <source>
        <dbReference type="ARBA" id="ARBA00022771"/>
    </source>
</evidence>
<reference evidence="16" key="2">
    <citation type="submission" date="2025-08" db="UniProtKB">
        <authorList>
            <consortium name="Ensembl"/>
        </authorList>
    </citation>
    <scope>IDENTIFICATION</scope>
</reference>
<dbReference type="FunFam" id="3.30.160.60:FF:002254">
    <property type="entry name" value="Zinc finger protein 540"/>
    <property type="match status" value="2"/>
</dbReference>
<evidence type="ECO:0000256" key="13">
    <source>
        <dbReference type="SAM" id="MobiDB-lite"/>
    </source>
</evidence>
<dbReference type="GO" id="GO:0008270">
    <property type="term" value="F:zinc ion binding"/>
    <property type="evidence" value="ECO:0007669"/>
    <property type="project" value="UniProtKB-KW"/>
</dbReference>
<dbReference type="GO" id="GO:0003677">
    <property type="term" value="F:DNA binding"/>
    <property type="evidence" value="ECO:0007669"/>
    <property type="project" value="UniProtKB-KW"/>
</dbReference>
<dbReference type="FunFam" id="3.30.160.60:FF:002079">
    <property type="entry name" value="Uncharacterized protein"/>
    <property type="match status" value="1"/>
</dbReference>
<feature type="domain" description="KRAB" evidence="15">
    <location>
        <begin position="104"/>
        <end position="175"/>
    </location>
</feature>
<evidence type="ECO:0000313" key="16">
    <source>
        <dbReference type="Ensembl" id="ENSMODP00000040204.2"/>
    </source>
</evidence>
<feature type="domain" description="C2H2-type" evidence="14">
    <location>
        <begin position="566"/>
        <end position="593"/>
    </location>
</feature>
<evidence type="ECO:0000259" key="14">
    <source>
        <dbReference type="PROSITE" id="PS50157"/>
    </source>
</evidence>
<keyword evidence="4" id="KW-0479">Metal-binding</keyword>
<keyword evidence="8" id="KW-0805">Transcription regulation</keyword>
<feature type="domain" description="C2H2-type" evidence="14">
    <location>
        <begin position="454"/>
        <end position="481"/>
    </location>
</feature>
<dbReference type="FunFam" id="3.30.160.60:FF:002519">
    <property type="entry name" value="zinc finger protein 252-like"/>
    <property type="match status" value="1"/>
</dbReference>
<dbReference type="InterPro" id="IPR036051">
    <property type="entry name" value="KRAB_dom_sf"/>
</dbReference>
<feature type="domain" description="C2H2-type" evidence="14">
    <location>
        <begin position="342"/>
        <end position="369"/>
    </location>
</feature>
<evidence type="ECO:0000256" key="10">
    <source>
        <dbReference type="ARBA" id="ARBA00023163"/>
    </source>
</evidence>
<sequence>MHESDMALRCAGLHFPECRFPDSAPAPAPPLCGGLRACWESPLGLLSSRKLHSYASGTFAGRTQRKSPPLGAATPRSTPGWPRREPAARGMAPGTPRPPSQGSIAFKDVAVDFTQEEWCLLDHSQKELYLEVMLENVQNLCSVGLPVPRENLISYFQQRKAPWLLEQKGPRSSCPEAETNFEVKEMTAKLSLFVKGSGPQRCMNEDPHHFILRQICNSNIKANKDPKTDCECDETAEKFSQYSVQNQNMKLSSGNNCCQDSKYRKCFPKEVELVQYHEKPPEMPMYQGNLGGMAFGYRLDIIRQPKSKHVKTVSVSDKGRRPFSQNSELTAHQIIYAGEKPYECKHCGKAFTERGTLVAHQTVHTGEKPYECTQCGKAFKRRDYLTAHQTVHTGEKPYECKQCGKAFTVRGSLAAHQRIHTGEKPYVCKQCEKAFTWKVSLAAHQTVHTGEKPYECKQCGKSFTQRCSLAVHQKIHTGEKPYECKQCQKVFTQSAHLAAHQRIHTGEKPFECTQCGKAFTERRSLAIHQTVHTGEKPYQCKQCGKAFTQRGSLAAHQRIHTGEKPYECKHCGKTFIDRESLAVHQTVHTGEKPYECKHCGKAFTVRSHLVKHQSIHIGEKIYECHQFG</sequence>
<evidence type="ECO:0000259" key="15">
    <source>
        <dbReference type="PROSITE" id="PS50805"/>
    </source>
</evidence>
<feature type="domain" description="C2H2-type" evidence="14">
    <location>
        <begin position="426"/>
        <end position="453"/>
    </location>
</feature>
<evidence type="ECO:0000256" key="4">
    <source>
        <dbReference type="ARBA" id="ARBA00022723"/>
    </source>
</evidence>
<dbReference type="PANTHER" id="PTHR24409">
    <property type="entry name" value="ZINC FINGER PROTEIN 142"/>
    <property type="match status" value="1"/>
</dbReference>
<keyword evidence="17" id="KW-1185">Reference proteome</keyword>
<comment type="function">
    <text evidence="1">May be involved in transcriptional regulation.</text>
</comment>
<dbReference type="Gene3D" id="6.10.140.140">
    <property type="match status" value="1"/>
</dbReference>
<keyword evidence="7" id="KW-0862">Zinc</keyword>
<keyword evidence="11" id="KW-0539">Nucleus</keyword>
<feature type="domain" description="C2H2-type" evidence="14">
    <location>
        <begin position="482"/>
        <end position="509"/>
    </location>
</feature>
<dbReference type="GeneTree" id="ENSGT00950000183169"/>
<evidence type="ECO:0000313" key="17">
    <source>
        <dbReference type="Proteomes" id="UP000002280"/>
    </source>
</evidence>
<evidence type="ECO:0000256" key="5">
    <source>
        <dbReference type="ARBA" id="ARBA00022737"/>
    </source>
</evidence>
<dbReference type="Pfam" id="PF00096">
    <property type="entry name" value="zf-C2H2"/>
    <property type="match status" value="9"/>
</dbReference>
<dbReference type="SUPFAM" id="SSF57667">
    <property type="entry name" value="beta-beta-alpha zinc fingers"/>
    <property type="match status" value="7"/>
</dbReference>
<keyword evidence="5" id="KW-0677">Repeat</keyword>
<dbReference type="GO" id="GO:0006355">
    <property type="term" value="P:regulation of DNA-templated transcription"/>
    <property type="evidence" value="ECO:0007669"/>
    <property type="project" value="InterPro"/>
</dbReference>
<dbReference type="FunFam" id="3.30.160.60:FF:001402">
    <property type="entry name" value="Zinc finger protein 473"/>
    <property type="match status" value="1"/>
</dbReference>
<dbReference type="SMART" id="SM00349">
    <property type="entry name" value="KRAB"/>
    <property type="match status" value="1"/>
</dbReference>
<keyword evidence="10" id="KW-0804">Transcription</keyword>
<dbReference type="AlphaFoldDB" id="K7E353"/>
<dbReference type="PROSITE" id="PS00028">
    <property type="entry name" value="ZINC_FINGER_C2H2_1"/>
    <property type="match status" value="10"/>
</dbReference>
<dbReference type="ExpressionAtlas" id="K7E353">
    <property type="expression patterns" value="baseline"/>
</dbReference>
<accession>K7E353</accession>
<dbReference type="InterPro" id="IPR001909">
    <property type="entry name" value="KRAB"/>
</dbReference>
<dbReference type="HOGENOM" id="CLU_002678_44_0_1"/>
<reference evidence="16 17" key="1">
    <citation type="journal article" date="2007" name="Nature">
        <title>Genome of the marsupial Monodelphis domestica reveals innovation in non-coding sequences.</title>
        <authorList>
            <person name="Mikkelsen T.S."/>
            <person name="Wakefield M.J."/>
            <person name="Aken B."/>
            <person name="Amemiya C.T."/>
            <person name="Chang J.L."/>
            <person name="Duke S."/>
            <person name="Garber M."/>
            <person name="Gentles A.J."/>
            <person name="Goodstadt L."/>
            <person name="Heger A."/>
            <person name="Jurka J."/>
            <person name="Kamal M."/>
            <person name="Mauceli E."/>
            <person name="Searle S.M."/>
            <person name="Sharpe T."/>
            <person name="Baker M.L."/>
            <person name="Batzer M.A."/>
            <person name="Benos P.V."/>
            <person name="Belov K."/>
            <person name="Clamp M."/>
            <person name="Cook A."/>
            <person name="Cuff J."/>
            <person name="Das R."/>
            <person name="Davidow L."/>
            <person name="Deakin J.E."/>
            <person name="Fazzari M.J."/>
            <person name="Glass J.L."/>
            <person name="Grabherr M."/>
            <person name="Greally J.M."/>
            <person name="Gu W."/>
            <person name="Hore T.A."/>
            <person name="Huttley G.A."/>
            <person name="Kleber M."/>
            <person name="Jirtle R.L."/>
            <person name="Koina E."/>
            <person name="Lee J.T."/>
            <person name="Mahony S."/>
            <person name="Marra M.A."/>
            <person name="Miller R.D."/>
            <person name="Nicholls R.D."/>
            <person name="Oda M."/>
            <person name="Papenfuss A.T."/>
            <person name="Parra Z.E."/>
            <person name="Pollock D.D."/>
            <person name="Ray D.A."/>
            <person name="Schein J.E."/>
            <person name="Speed T.P."/>
            <person name="Thompson K."/>
            <person name="VandeBerg J.L."/>
            <person name="Wade C.M."/>
            <person name="Walker J.A."/>
            <person name="Waters P.D."/>
            <person name="Webber C."/>
            <person name="Weidman J.R."/>
            <person name="Xie X."/>
            <person name="Zody M.C."/>
            <person name="Baldwin J."/>
            <person name="Abdouelleil A."/>
            <person name="Abdulkadir J."/>
            <person name="Abebe A."/>
            <person name="Abera B."/>
            <person name="Abreu J."/>
            <person name="Acer S.C."/>
            <person name="Aftuck L."/>
            <person name="Alexander A."/>
            <person name="An P."/>
            <person name="Anderson E."/>
            <person name="Anderson S."/>
            <person name="Arachi H."/>
            <person name="Azer M."/>
            <person name="Bachantsang P."/>
            <person name="Barry A."/>
            <person name="Bayul T."/>
            <person name="Berlin A."/>
            <person name="Bessette D."/>
            <person name="Bloom T."/>
            <person name="Bloom T."/>
            <person name="Boguslavskiy L."/>
            <person name="Bonnet C."/>
            <person name="Boukhgalter B."/>
            <person name="Bourzgui I."/>
            <person name="Brown A."/>
            <person name="Cahill P."/>
            <person name="Channer S."/>
            <person name="Cheshatsang Y."/>
            <person name="Chuda L."/>
            <person name="Citroen M."/>
            <person name="Collymore A."/>
            <person name="Cooke P."/>
            <person name="Costello M."/>
            <person name="D'Aco K."/>
            <person name="Daza R."/>
            <person name="De Haan G."/>
            <person name="DeGray S."/>
            <person name="DeMaso C."/>
            <person name="Dhargay N."/>
            <person name="Dooley K."/>
            <person name="Dooley E."/>
            <person name="Doricent M."/>
            <person name="Dorje P."/>
            <person name="Dorjee K."/>
            <person name="Dupes A."/>
            <person name="Elong R."/>
            <person name="Falk J."/>
            <person name="Farina A."/>
            <person name="Faro S."/>
            <person name="Ferguson D."/>
            <person name="Fisher S."/>
            <person name="Foley C.D."/>
            <person name="Franke A."/>
            <person name="Friedrich D."/>
            <person name="Gadbois L."/>
            <person name="Gearin G."/>
            <person name="Gearin C.R."/>
            <person name="Giannoukos G."/>
            <person name="Goode T."/>
            <person name="Graham J."/>
            <person name="Grandbois E."/>
            <person name="Grewal S."/>
            <person name="Gyaltsen K."/>
            <person name="Hafez N."/>
            <person name="Hagos B."/>
            <person name="Hall J."/>
            <person name="Henson C."/>
            <person name="Hollinger A."/>
            <person name="Honan T."/>
            <person name="Huard M.D."/>
            <person name="Hughes L."/>
            <person name="Hurhula B."/>
            <person name="Husby M.E."/>
            <person name="Kamat A."/>
            <person name="Kanga B."/>
            <person name="Kashin S."/>
            <person name="Khazanovich D."/>
            <person name="Kisner P."/>
            <person name="Lance K."/>
            <person name="Lara M."/>
            <person name="Lee W."/>
            <person name="Lennon N."/>
            <person name="Letendre F."/>
            <person name="LeVine R."/>
            <person name="Lipovsky A."/>
            <person name="Liu X."/>
            <person name="Liu J."/>
            <person name="Liu S."/>
            <person name="Lokyitsang T."/>
            <person name="Lokyitsang Y."/>
            <person name="Lubonja R."/>
            <person name="Lui A."/>
            <person name="MacDonald P."/>
            <person name="Magnisalis V."/>
            <person name="Maru K."/>
            <person name="Matthews C."/>
            <person name="McCusker W."/>
            <person name="McDonough S."/>
            <person name="Mehta T."/>
            <person name="Meldrim J."/>
            <person name="Meneus L."/>
            <person name="Mihai O."/>
            <person name="Mihalev A."/>
            <person name="Mihova T."/>
            <person name="Mittelman R."/>
            <person name="Mlenga V."/>
            <person name="Montmayeur A."/>
            <person name="Mulrain L."/>
            <person name="Navidi A."/>
            <person name="Naylor J."/>
            <person name="Negash T."/>
            <person name="Nguyen T."/>
            <person name="Nguyen N."/>
            <person name="Nicol R."/>
            <person name="Norbu C."/>
            <person name="Norbu N."/>
            <person name="Novod N."/>
            <person name="O'Neill B."/>
            <person name="Osman S."/>
            <person name="Markiewicz E."/>
            <person name="Oyono O.L."/>
            <person name="Patti C."/>
            <person name="Phunkhang P."/>
            <person name="Pierre F."/>
            <person name="Priest M."/>
            <person name="Raghuraman S."/>
            <person name="Rege F."/>
            <person name="Reyes R."/>
            <person name="Rise C."/>
            <person name="Rogov P."/>
            <person name="Ross K."/>
            <person name="Ryan E."/>
            <person name="Settipalli S."/>
            <person name="Shea T."/>
            <person name="Sherpa N."/>
            <person name="Shi L."/>
            <person name="Shih D."/>
            <person name="Sparrow T."/>
            <person name="Spaulding J."/>
            <person name="Stalker J."/>
            <person name="Stange-Thomann N."/>
            <person name="Stavropoulos S."/>
            <person name="Stone C."/>
            <person name="Strader C."/>
            <person name="Tesfaye S."/>
            <person name="Thomson T."/>
            <person name="Thoulutsang Y."/>
            <person name="Thoulutsang D."/>
            <person name="Topham K."/>
            <person name="Topping I."/>
            <person name="Tsamla T."/>
            <person name="Vassiliev H."/>
            <person name="Vo A."/>
            <person name="Wangchuk T."/>
            <person name="Wangdi T."/>
            <person name="Weiand M."/>
            <person name="Wilkinson J."/>
            <person name="Wilson A."/>
            <person name="Yadav S."/>
            <person name="Young G."/>
            <person name="Yu Q."/>
            <person name="Zembek L."/>
            <person name="Zhong D."/>
            <person name="Zimmer A."/>
            <person name="Zwirko Z."/>
            <person name="Jaffe D.B."/>
            <person name="Alvarez P."/>
            <person name="Brockman W."/>
            <person name="Butler J."/>
            <person name="Chin C."/>
            <person name="Gnerre S."/>
            <person name="MacCallum I."/>
            <person name="Graves J.A."/>
            <person name="Ponting C.P."/>
            <person name="Breen M."/>
            <person name="Samollow P.B."/>
            <person name="Lander E.S."/>
            <person name="Lindblad-Toh K."/>
        </authorList>
    </citation>
    <scope>NUCLEOTIDE SEQUENCE [LARGE SCALE GENOMIC DNA]</scope>
</reference>
<evidence type="ECO:0000256" key="3">
    <source>
        <dbReference type="ARBA" id="ARBA00006991"/>
    </source>
</evidence>
<feature type="domain" description="C2H2-type" evidence="14">
    <location>
        <begin position="538"/>
        <end position="565"/>
    </location>
</feature>
<dbReference type="OMA" id="MHESDMA"/>
<dbReference type="CDD" id="cd07765">
    <property type="entry name" value="KRAB_A-box"/>
    <property type="match status" value="1"/>
</dbReference>
<protein>
    <submittedName>
        <fullName evidence="16">Uncharacterized protein</fullName>
    </submittedName>
</protein>
<evidence type="ECO:0000256" key="1">
    <source>
        <dbReference type="ARBA" id="ARBA00003767"/>
    </source>
</evidence>
<feature type="region of interest" description="Disordered" evidence="13">
    <location>
        <begin position="59"/>
        <end position="103"/>
    </location>
</feature>
<dbReference type="SUPFAM" id="SSF109640">
    <property type="entry name" value="KRAB domain (Kruppel-associated box)"/>
    <property type="match status" value="1"/>
</dbReference>
<dbReference type="Ensembl" id="ENSMODT00000043306.2">
    <property type="protein sequence ID" value="ENSMODP00000040204.2"/>
    <property type="gene ID" value="ENSMODG00000048492.1"/>
</dbReference>
<reference evidence="16" key="3">
    <citation type="submission" date="2025-09" db="UniProtKB">
        <authorList>
            <consortium name="Ensembl"/>
        </authorList>
    </citation>
    <scope>IDENTIFICATION</scope>
</reference>
<dbReference type="eggNOG" id="KOG1721">
    <property type="taxonomic scope" value="Eukaryota"/>
</dbReference>
<comment type="subcellular location">
    <subcellularLocation>
        <location evidence="2">Nucleus</location>
    </subcellularLocation>
</comment>
<dbReference type="Proteomes" id="UP000002280">
    <property type="component" value="Chromosome 3"/>
</dbReference>
<dbReference type="PANTHER" id="PTHR24409:SF432">
    <property type="entry name" value="ZINC FINGER AND BTB DOMAIN-CONTAINING PROTEIN 17"/>
    <property type="match status" value="1"/>
</dbReference>
<feature type="domain" description="C2H2-type" evidence="14">
    <location>
        <begin position="594"/>
        <end position="621"/>
    </location>
</feature>
<dbReference type="InterPro" id="IPR036236">
    <property type="entry name" value="Znf_C2H2_sf"/>
</dbReference>
<feature type="domain" description="C2H2-type" evidence="14">
    <location>
        <begin position="398"/>
        <end position="425"/>
    </location>
</feature>
<evidence type="ECO:0000256" key="11">
    <source>
        <dbReference type="ARBA" id="ARBA00023242"/>
    </source>
</evidence>
<dbReference type="PROSITE" id="PS50157">
    <property type="entry name" value="ZINC_FINGER_C2H2_2"/>
    <property type="match status" value="10"/>
</dbReference>
<dbReference type="FunFam" id="3.30.160.60:FF:002573">
    <property type="entry name" value="Uncharacterized protein"/>
    <property type="match status" value="3"/>
</dbReference>